<feature type="domain" description="ABC transporter" evidence="6">
    <location>
        <begin position="14"/>
        <end position="239"/>
    </location>
</feature>
<dbReference type="PANTHER" id="PTHR42711">
    <property type="entry name" value="ABC TRANSPORTER ATP-BINDING PROTEIN"/>
    <property type="match status" value="1"/>
</dbReference>
<gene>
    <name evidence="7" type="ORF">GCM10025883_15450</name>
</gene>
<evidence type="ECO:0000256" key="5">
    <source>
        <dbReference type="ARBA" id="ARBA00023251"/>
    </source>
</evidence>
<evidence type="ECO:0000313" key="8">
    <source>
        <dbReference type="Proteomes" id="UP001157126"/>
    </source>
</evidence>
<dbReference type="InterPro" id="IPR017871">
    <property type="entry name" value="ABC_transporter-like_CS"/>
</dbReference>
<evidence type="ECO:0000256" key="2">
    <source>
        <dbReference type="ARBA" id="ARBA00022448"/>
    </source>
</evidence>
<organism evidence="7 8">
    <name type="scientific">Mobilicoccus caccae</name>
    <dbReference type="NCBI Taxonomy" id="1859295"/>
    <lineage>
        <taxon>Bacteria</taxon>
        <taxon>Bacillati</taxon>
        <taxon>Actinomycetota</taxon>
        <taxon>Actinomycetes</taxon>
        <taxon>Micrococcales</taxon>
        <taxon>Dermatophilaceae</taxon>
        <taxon>Mobilicoccus</taxon>
    </lineage>
</organism>
<evidence type="ECO:0000256" key="1">
    <source>
        <dbReference type="ARBA" id="ARBA00004202"/>
    </source>
</evidence>
<keyword evidence="3" id="KW-0547">Nucleotide-binding</keyword>
<name>A0ABQ6INL2_9MICO</name>
<dbReference type="SMART" id="SM00382">
    <property type="entry name" value="AAA"/>
    <property type="match status" value="1"/>
</dbReference>
<dbReference type="InterPro" id="IPR003439">
    <property type="entry name" value="ABC_transporter-like_ATP-bd"/>
</dbReference>
<evidence type="ECO:0000259" key="6">
    <source>
        <dbReference type="PROSITE" id="PS50893"/>
    </source>
</evidence>
<dbReference type="PROSITE" id="PS00211">
    <property type="entry name" value="ABC_TRANSPORTER_1"/>
    <property type="match status" value="1"/>
</dbReference>
<keyword evidence="2" id="KW-0813">Transport</keyword>
<dbReference type="PANTHER" id="PTHR42711:SF16">
    <property type="entry name" value="ABC TRANSPORTER ATP-BINDING PROTEIN"/>
    <property type="match status" value="1"/>
</dbReference>
<dbReference type="InterPro" id="IPR027417">
    <property type="entry name" value="P-loop_NTPase"/>
</dbReference>
<evidence type="ECO:0000313" key="7">
    <source>
        <dbReference type="EMBL" id="GMA39500.1"/>
    </source>
</evidence>
<comment type="caution">
    <text evidence="7">The sequence shown here is derived from an EMBL/GenBank/DDBJ whole genome shotgun (WGS) entry which is preliminary data.</text>
</comment>
<dbReference type="CDD" id="cd03230">
    <property type="entry name" value="ABC_DR_subfamily_A"/>
    <property type="match status" value="1"/>
</dbReference>
<proteinExistence type="predicted"/>
<dbReference type="EMBL" id="BSUO01000001">
    <property type="protein sequence ID" value="GMA39500.1"/>
    <property type="molecule type" value="Genomic_DNA"/>
</dbReference>
<dbReference type="PROSITE" id="PS50893">
    <property type="entry name" value="ABC_TRANSPORTER_2"/>
    <property type="match status" value="1"/>
</dbReference>
<evidence type="ECO:0000256" key="4">
    <source>
        <dbReference type="ARBA" id="ARBA00022840"/>
    </source>
</evidence>
<dbReference type="Proteomes" id="UP001157126">
    <property type="component" value="Unassembled WGS sequence"/>
</dbReference>
<sequence>MSAAPLPNSGRPSVVVEDLHRRFGRVQALRGMSWEARAGRITAVLGPNGAGKTTTVACLEGLLQADSGTVRVLEENPWGAGPEHRARVGVMLQDGGLPNTSTPARLLPHLARLYADPWPVEDLAGRLDLRSFSSTSVRRLSGGQRQRVALAAALIGRPEVAFLDEPSAGLDPHARLDVWDLVREVAASGTCVVLTTHSFEEAERLADDVVVVADGRAVASGSVADVAAERGLEHAYFALTRPGGTAA</sequence>
<keyword evidence="8" id="KW-1185">Reference proteome</keyword>
<reference evidence="8" key="1">
    <citation type="journal article" date="2019" name="Int. J. Syst. Evol. Microbiol.">
        <title>The Global Catalogue of Microorganisms (GCM) 10K type strain sequencing project: providing services to taxonomists for standard genome sequencing and annotation.</title>
        <authorList>
            <consortium name="The Broad Institute Genomics Platform"/>
            <consortium name="The Broad Institute Genome Sequencing Center for Infectious Disease"/>
            <person name="Wu L."/>
            <person name="Ma J."/>
        </authorList>
    </citation>
    <scope>NUCLEOTIDE SEQUENCE [LARGE SCALE GENOMIC DNA]</scope>
    <source>
        <strain evidence="8">NBRC 113072</strain>
    </source>
</reference>
<accession>A0ABQ6INL2</accession>
<dbReference type="RefSeq" id="WP_284303400.1">
    <property type="nucleotide sequence ID" value="NZ_BSUO01000001.1"/>
</dbReference>
<keyword evidence="4" id="KW-0067">ATP-binding</keyword>
<dbReference type="SUPFAM" id="SSF52540">
    <property type="entry name" value="P-loop containing nucleoside triphosphate hydrolases"/>
    <property type="match status" value="1"/>
</dbReference>
<keyword evidence="5" id="KW-0046">Antibiotic resistance</keyword>
<dbReference type="InterPro" id="IPR003593">
    <property type="entry name" value="AAA+_ATPase"/>
</dbReference>
<evidence type="ECO:0000256" key="3">
    <source>
        <dbReference type="ARBA" id="ARBA00022741"/>
    </source>
</evidence>
<comment type="subcellular location">
    <subcellularLocation>
        <location evidence="1">Cell membrane</location>
        <topology evidence="1">Peripheral membrane protein</topology>
    </subcellularLocation>
</comment>
<protein>
    <recommendedName>
        <fullName evidence="6">ABC transporter domain-containing protein</fullName>
    </recommendedName>
</protein>
<dbReference type="Gene3D" id="3.40.50.300">
    <property type="entry name" value="P-loop containing nucleotide triphosphate hydrolases"/>
    <property type="match status" value="1"/>
</dbReference>
<dbReference type="Pfam" id="PF00005">
    <property type="entry name" value="ABC_tran"/>
    <property type="match status" value="1"/>
</dbReference>
<dbReference type="InterPro" id="IPR050763">
    <property type="entry name" value="ABC_transporter_ATP-binding"/>
</dbReference>